<reference evidence="7 8" key="1">
    <citation type="submission" date="2023-09" db="EMBL/GenBank/DDBJ databases">
        <authorList>
            <person name="Wang M."/>
        </authorList>
    </citation>
    <scope>NUCLEOTIDE SEQUENCE [LARGE SCALE GENOMIC DNA]</scope>
    <source>
        <strain evidence="7">GT-2023</strain>
        <tissue evidence="7">Liver</tissue>
    </source>
</reference>
<evidence type="ECO:0000256" key="1">
    <source>
        <dbReference type="ARBA" id="ARBA00012732"/>
    </source>
</evidence>
<dbReference type="PROSITE" id="PS51348">
    <property type="entry name" value="GLYCOSYL_HYDROL_F22_2"/>
    <property type="match status" value="1"/>
</dbReference>
<dbReference type="EMBL" id="JAYMGO010000001">
    <property type="protein sequence ID" value="KAL1281732.1"/>
    <property type="molecule type" value="Genomic_DNA"/>
</dbReference>
<proteinExistence type="predicted"/>
<keyword evidence="5" id="KW-0732">Signal</keyword>
<feature type="region of interest" description="Disordered" evidence="4">
    <location>
        <begin position="157"/>
        <end position="178"/>
    </location>
</feature>
<dbReference type="Proteomes" id="UP001558613">
    <property type="component" value="Unassembled WGS sequence"/>
</dbReference>
<dbReference type="PANTHER" id="PTHR11407:SF63">
    <property type="entry name" value="LYSOZYME C"/>
    <property type="match status" value="1"/>
</dbReference>
<sequence length="274" mass="30198">MLAALVLVVLVSSATEGRILSKCELKEQLEAAQIQVIRVKGDKTTMDKLIARLVCKVENTSGFNTSLVTSVQMNQYETRPPFQIPPKPKEENPQAKEEDDEKLEDEHIIPVKPPSPPKGRRGRSVPEGKTVEIQGAKELLWTWRHGLFPDNIPMDSYGSGSKAMSEEDSSGDGSEEEERDDVIAWNLLGIFQLSDRVACDPGSSGSLNLCGLDCSALTDDDITDDIACLKTLAGISNKFSGFSPKKWFFAKMLAKLPVKECRFVLPSKYFAICS</sequence>
<dbReference type="EC" id="3.2.1.17" evidence="1"/>
<dbReference type="Pfam" id="PF00062">
    <property type="entry name" value="Lys"/>
    <property type="match status" value="1"/>
</dbReference>
<evidence type="ECO:0000313" key="7">
    <source>
        <dbReference type="EMBL" id="KAL1281732.1"/>
    </source>
</evidence>
<feature type="chain" id="PRO_5046617486" description="lysozyme" evidence="5">
    <location>
        <begin position="18"/>
        <end position="274"/>
    </location>
</feature>
<organism evidence="7 8">
    <name type="scientific">Cirrhinus molitorella</name>
    <name type="common">mud carp</name>
    <dbReference type="NCBI Taxonomy" id="172907"/>
    <lineage>
        <taxon>Eukaryota</taxon>
        <taxon>Metazoa</taxon>
        <taxon>Chordata</taxon>
        <taxon>Craniata</taxon>
        <taxon>Vertebrata</taxon>
        <taxon>Euteleostomi</taxon>
        <taxon>Actinopterygii</taxon>
        <taxon>Neopterygii</taxon>
        <taxon>Teleostei</taxon>
        <taxon>Ostariophysi</taxon>
        <taxon>Cypriniformes</taxon>
        <taxon>Cyprinidae</taxon>
        <taxon>Labeoninae</taxon>
        <taxon>Labeonini</taxon>
        <taxon>Cirrhinus</taxon>
    </lineage>
</organism>
<dbReference type="PROSITE" id="PS00128">
    <property type="entry name" value="GLYCOSYL_HYDROL_F22_1"/>
    <property type="match status" value="1"/>
</dbReference>
<gene>
    <name evidence="7" type="ORF">QQF64_000535</name>
</gene>
<evidence type="ECO:0000256" key="2">
    <source>
        <dbReference type="ARBA" id="ARBA00022638"/>
    </source>
</evidence>
<name>A0ABR3NXF9_9TELE</name>
<keyword evidence="8" id="KW-1185">Reference proteome</keyword>
<feature type="compositionally biased region" description="Basic and acidic residues" evidence="4">
    <location>
        <begin position="87"/>
        <end position="96"/>
    </location>
</feature>
<dbReference type="SUPFAM" id="SSF53955">
    <property type="entry name" value="Lysozyme-like"/>
    <property type="match status" value="1"/>
</dbReference>
<evidence type="ECO:0000256" key="5">
    <source>
        <dbReference type="SAM" id="SignalP"/>
    </source>
</evidence>
<dbReference type="InterPro" id="IPR023346">
    <property type="entry name" value="Lysozyme-like_dom_sf"/>
</dbReference>
<feature type="signal peptide" evidence="5">
    <location>
        <begin position="1"/>
        <end position="17"/>
    </location>
</feature>
<dbReference type="InterPro" id="IPR001916">
    <property type="entry name" value="Glyco_hydro_22"/>
</dbReference>
<evidence type="ECO:0000259" key="6">
    <source>
        <dbReference type="PROSITE" id="PS00128"/>
    </source>
</evidence>
<accession>A0ABR3NXF9</accession>
<keyword evidence="2" id="KW-0081">Bacteriolytic enzyme</keyword>
<protein>
    <recommendedName>
        <fullName evidence="1">lysozyme</fullName>
        <ecNumber evidence="1">3.2.1.17</ecNumber>
    </recommendedName>
</protein>
<keyword evidence="3" id="KW-1015">Disulfide bond</keyword>
<evidence type="ECO:0000256" key="3">
    <source>
        <dbReference type="ARBA" id="ARBA00023157"/>
    </source>
</evidence>
<evidence type="ECO:0000256" key="4">
    <source>
        <dbReference type="SAM" id="MobiDB-lite"/>
    </source>
</evidence>
<dbReference type="InterPro" id="IPR019799">
    <property type="entry name" value="Glyco_hydro_22_CS"/>
</dbReference>
<feature type="compositionally biased region" description="Acidic residues" evidence="4">
    <location>
        <begin position="166"/>
        <end position="178"/>
    </location>
</feature>
<keyword evidence="2" id="KW-0929">Antimicrobial</keyword>
<feature type="region of interest" description="Disordered" evidence="4">
    <location>
        <begin position="75"/>
        <end position="129"/>
    </location>
</feature>
<dbReference type="Gene3D" id="1.10.530.10">
    <property type="match status" value="2"/>
</dbReference>
<evidence type="ECO:0000313" key="8">
    <source>
        <dbReference type="Proteomes" id="UP001558613"/>
    </source>
</evidence>
<feature type="domain" description="Glycosyl hydrolases family 22 (GH22)" evidence="6">
    <location>
        <begin position="210"/>
        <end position="228"/>
    </location>
</feature>
<comment type="caution">
    <text evidence="7">The sequence shown here is derived from an EMBL/GenBank/DDBJ whole genome shotgun (WGS) entry which is preliminary data.</text>
</comment>
<dbReference type="PANTHER" id="PTHR11407">
    <property type="entry name" value="LYSOZYME C"/>
    <property type="match status" value="1"/>
</dbReference>